<comment type="caution">
    <text evidence="3">The sequence shown here is derived from an EMBL/GenBank/DDBJ whole genome shotgun (WGS) entry which is preliminary data.</text>
</comment>
<dbReference type="EMBL" id="LKHV02000001">
    <property type="protein sequence ID" value="MCS5708481.1"/>
    <property type="molecule type" value="Genomic_DNA"/>
</dbReference>
<sequence>MLGNSFSTQETEPSLFSKIYNFIAGPTVPLVQKSFAADFQSFAIQKFSQVPVLDDPMLIEEDTRAKKRSRFEFQASLKSPDEATNTAKRIRREEPAQKQLTDIAEKPIKKIKRKRKIVRTPVRKEIDLFSALGRFVQRLRNNANKNVVPDLLEDIFFQDDLKNIFEYVINYVTRNVTKLSNLVNGKSIRLNKGTTKLARNLQISKSASGKLRLFVETNRKSKMGTKDLSNALLGKGTFKTVLRCYQLDSDIPKTWACSKIKSEIREAISEAELTNQLVHPHIAHFEIGTRYKNGKKITLYSKLAIGTLEDVINGNISCSPEEKEILMMQIMDAVAFTHAKNVVHQDIKPQNILIYRDKSGALVAKLSDFGISVKNNRNIHAPLSTLGYESPQILAYYQDRNSEQYNYYFSNSLRTLGKDVFNRFKDQIIEPGKACPSNDCWALGVMYYELMHGKKPTISIVTYAKKSGNPIIDGLLRVHANDRLDSATALEQIKQRCMASEQSMRMSMG</sequence>
<dbReference type="InterPro" id="IPR011009">
    <property type="entry name" value="Kinase-like_dom_sf"/>
</dbReference>
<dbReference type="Gene3D" id="1.10.510.10">
    <property type="entry name" value="Transferase(Phosphotransferase) domain 1"/>
    <property type="match status" value="1"/>
</dbReference>
<keyword evidence="5" id="KW-1185">Reference proteome</keyword>
<feature type="region of interest" description="Disordered" evidence="1">
    <location>
        <begin position="79"/>
        <end position="98"/>
    </location>
</feature>
<dbReference type="OrthoDB" id="9801841at2"/>
<dbReference type="InterPro" id="IPR008271">
    <property type="entry name" value="Ser/Thr_kinase_AS"/>
</dbReference>
<evidence type="ECO:0000259" key="2">
    <source>
        <dbReference type="PROSITE" id="PS50011"/>
    </source>
</evidence>
<dbReference type="EMBL" id="LKHV01000001">
    <property type="protein sequence ID" value="KRG19941.1"/>
    <property type="molecule type" value="Genomic_DNA"/>
</dbReference>
<dbReference type="EC" id="2.7.11.1" evidence="3"/>
<dbReference type="GO" id="GO:0005524">
    <property type="term" value="F:ATP binding"/>
    <property type="evidence" value="ECO:0007669"/>
    <property type="project" value="InterPro"/>
</dbReference>
<keyword evidence="3" id="KW-0418">Kinase</keyword>
<reference evidence="3" key="1">
    <citation type="submission" date="2015-09" db="EMBL/GenBank/DDBJ databases">
        <title>Draft Genome Sequences of Two Novel Amoeba-resistant Intranuclear Bacteria, Candidatus Berkiella cookevillensis and Candidatus Berkiella aquae.</title>
        <authorList>
            <person name="Mehari Y.T."/>
            <person name="Arivett B.A."/>
            <person name="Farone A.L."/>
            <person name="Gunderson J.H."/>
            <person name="Farone M.B."/>
        </authorList>
    </citation>
    <scope>NUCLEOTIDE SEQUENCE [LARGE SCALE GENOMIC DNA]</scope>
    <source>
        <strain evidence="3">CC99</strain>
    </source>
</reference>
<dbReference type="Pfam" id="PF00069">
    <property type="entry name" value="Pkinase"/>
    <property type="match status" value="1"/>
</dbReference>
<reference evidence="4" key="2">
    <citation type="journal article" date="2016" name="Genome Announc.">
        <title>Draft Genome Sequences of Two Novel Amoeba-Resistant Intranuclear Bacteria, 'Candidatus Berkiella cookevillensis' and 'Candidatus Berkiella aquae'.</title>
        <authorList>
            <person name="Mehari Y.T."/>
            <person name="Arivett B.A."/>
            <person name="Farone A.L."/>
            <person name="Gunderson J.H."/>
            <person name="Farone M.B."/>
        </authorList>
    </citation>
    <scope>NUCLEOTIDE SEQUENCE</scope>
    <source>
        <strain evidence="4">CC99</strain>
    </source>
</reference>
<gene>
    <name evidence="3" type="primary">stkP</name>
    <name evidence="3" type="ORF">CC99x_00162</name>
    <name evidence="4" type="ORF">CC99x_006120</name>
</gene>
<organism evidence="3">
    <name type="scientific">Candidatus Berkiella cookevillensis</name>
    <dbReference type="NCBI Taxonomy" id="437022"/>
    <lineage>
        <taxon>Bacteria</taxon>
        <taxon>Pseudomonadati</taxon>
        <taxon>Pseudomonadota</taxon>
        <taxon>Gammaproteobacteria</taxon>
        <taxon>Candidatus Berkiellales</taxon>
        <taxon>Candidatus Berkiellaceae</taxon>
        <taxon>Candidatus Berkiella</taxon>
    </lineage>
</organism>
<dbReference type="InterPro" id="IPR000719">
    <property type="entry name" value="Prot_kinase_dom"/>
</dbReference>
<dbReference type="SUPFAM" id="SSF56112">
    <property type="entry name" value="Protein kinase-like (PK-like)"/>
    <property type="match status" value="1"/>
</dbReference>
<dbReference type="SMART" id="SM00220">
    <property type="entry name" value="S_TKc"/>
    <property type="match status" value="1"/>
</dbReference>
<dbReference type="STRING" id="437022.CC99x_00162"/>
<keyword evidence="3" id="KW-0808">Transferase</keyword>
<dbReference type="PROSITE" id="PS00108">
    <property type="entry name" value="PROTEIN_KINASE_ST"/>
    <property type="match status" value="1"/>
</dbReference>
<dbReference type="Proteomes" id="UP000051494">
    <property type="component" value="Unassembled WGS sequence"/>
</dbReference>
<feature type="domain" description="Protein kinase" evidence="2">
    <location>
        <begin position="227"/>
        <end position="509"/>
    </location>
</feature>
<dbReference type="RefSeq" id="WP_057622657.1">
    <property type="nucleotide sequence ID" value="NZ_LKHV02000001.1"/>
</dbReference>
<name>A0A0Q9YH51_9GAMM</name>
<protein>
    <submittedName>
        <fullName evidence="3 4">Protein kinase</fullName>
        <ecNumber evidence="3">2.7.11.1</ecNumber>
    </submittedName>
</protein>
<reference evidence="4" key="3">
    <citation type="submission" date="2021-06" db="EMBL/GenBank/DDBJ databases">
        <title>Genomic Description and Analysis of Intracellular Bacteria, Candidatus Berkiella cookevillensis and Candidatus Berkiella aquae.</title>
        <authorList>
            <person name="Kidane D.T."/>
            <person name="Mehari Y.T."/>
            <person name="Rice F.C."/>
            <person name="Arivett B.A."/>
            <person name="Farone A.L."/>
            <person name="Berk S.G."/>
            <person name="Farone M.B."/>
        </authorList>
    </citation>
    <scope>NUCLEOTIDE SEQUENCE</scope>
    <source>
        <strain evidence="4">CC99</strain>
    </source>
</reference>
<proteinExistence type="predicted"/>
<dbReference type="AlphaFoldDB" id="A0A0Q9YH51"/>
<evidence type="ECO:0000313" key="4">
    <source>
        <dbReference type="EMBL" id="MCS5708481.1"/>
    </source>
</evidence>
<accession>A0A0Q9YH51</accession>
<dbReference type="PROSITE" id="PS50011">
    <property type="entry name" value="PROTEIN_KINASE_DOM"/>
    <property type="match status" value="1"/>
</dbReference>
<dbReference type="GO" id="GO:0004674">
    <property type="term" value="F:protein serine/threonine kinase activity"/>
    <property type="evidence" value="ECO:0007669"/>
    <property type="project" value="UniProtKB-EC"/>
</dbReference>
<dbReference type="PANTHER" id="PTHR24347">
    <property type="entry name" value="SERINE/THREONINE-PROTEIN KINASE"/>
    <property type="match status" value="1"/>
</dbReference>
<evidence type="ECO:0000256" key="1">
    <source>
        <dbReference type="SAM" id="MobiDB-lite"/>
    </source>
</evidence>
<evidence type="ECO:0000313" key="5">
    <source>
        <dbReference type="Proteomes" id="UP000051494"/>
    </source>
</evidence>
<evidence type="ECO:0000313" key="3">
    <source>
        <dbReference type="EMBL" id="KRG19941.1"/>
    </source>
</evidence>